<evidence type="ECO:0000256" key="1">
    <source>
        <dbReference type="SAM" id="MobiDB-lite"/>
    </source>
</evidence>
<dbReference type="GeneID" id="108632298"/>
<evidence type="ECO:0000313" key="4">
    <source>
        <dbReference type="RefSeq" id="XP_026675368.1"/>
    </source>
</evidence>
<organism evidence="3 4">
    <name type="scientific">Ceratina calcarata</name>
    <dbReference type="NCBI Taxonomy" id="156304"/>
    <lineage>
        <taxon>Eukaryota</taxon>
        <taxon>Metazoa</taxon>
        <taxon>Ecdysozoa</taxon>
        <taxon>Arthropoda</taxon>
        <taxon>Hexapoda</taxon>
        <taxon>Insecta</taxon>
        <taxon>Pterygota</taxon>
        <taxon>Neoptera</taxon>
        <taxon>Endopterygota</taxon>
        <taxon>Hymenoptera</taxon>
        <taxon>Apocrita</taxon>
        <taxon>Aculeata</taxon>
        <taxon>Apoidea</taxon>
        <taxon>Anthophila</taxon>
        <taxon>Apidae</taxon>
        <taxon>Ceratina</taxon>
        <taxon>Zadontomerus</taxon>
    </lineage>
</organism>
<evidence type="ECO:0000256" key="2">
    <source>
        <dbReference type="SAM" id="Phobius"/>
    </source>
</evidence>
<name>A0AAJ7SDP3_9HYME</name>
<dbReference type="AlphaFoldDB" id="A0AAJ7SDP3"/>
<feature type="transmembrane region" description="Helical" evidence="2">
    <location>
        <begin position="67"/>
        <end position="89"/>
    </location>
</feature>
<feature type="region of interest" description="Disordered" evidence="1">
    <location>
        <begin position="33"/>
        <end position="52"/>
    </location>
</feature>
<gene>
    <name evidence="4" type="primary">LOC108632298</name>
</gene>
<dbReference type="RefSeq" id="XP_026675368.1">
    <property type="nucleotide sequence ID" value="XM_026819567.1"/>
</dbReference>
<accession>A0AAJ7SDP3</accession>
<sequence length="301" mass="34239">MMNNSNNKETINLLDLLSDTDSDVSDLVFTPKKKKVKRKHRPGGMAKTRENNSCGCSKSDMRILSLWLAAVLITFWLITLSWLAVILYGEIKKMDNSIKSETPGRQTVQRQPRTDTNPHGQSISCARREWHAGYIGGVVYVVRVFVPSFVFYETTPIERVRGVPNSSRTAYRFPIVRRTRRSVPNGVTYEKSCVCPARGWRSQEVRCVLSRLTNRDDAYMKGNGGPTVSLRTAGLRISQKLKIVCSFANTVGKRISGQRRMIVMYLTYDFLVNKNDYQRYFTVLKDTGFTHTKISGTTNET</sequence>
<feature type="region of interest" description="Disordered" evidence="1">
    <location>
        <begin position="100"/>
        <end position="121"/>
    </location>
</feature>
<reference evidence="4" key="1">
    <citation type="submission" date="2025-08" db="UniProtKB">
        <authorList>
            <consortium name="RefSeq"/>
        </authorList>
    </citation>
    <scope>IDENTIFICATION</scope>
    <source>
        <tissue evidence="4">Whole body</tissue>
    </source>
</reference>
<feature type="compositionally biased region" description="Basic residues" evidence="1">
    <location>
        <begin position="33"/>
        <end position="42"/>
    </location>
</feature>
<proteinExistence type="predicted"/>
<evidence type="ECO:0000313" key="3">
    <source>
        <dbReference type="Proteomes" id="UP000694925"/>
    </source>
</evidence>
<keyword evidence="2" id="KW-1133">Transmembrane helix</keyword>
<keyword evidence="2" id="KW-0812">Transmembrane</keyword>
<keyword evidence="2" id="KW-0472">Membrane</keyword>
<dbReference type="Proteomes" id="UP000694925">
    <property type="component" value="Unplaced"/>
</dbReference>
<keyword evidence="3" id="KW-1185">Reference proteome</keyword>
<protein>
    <submittedName>
        <fullName evidence="4">Uncharacterized protein LOC108632298 isoform X1</fullName>
    </submittedName>
</protein>